<dbReference type="GO" id="GO:0003735">
    <property type="term" value="F:structural constituent of ribosome"/>
    <property type="evidence" value="ECO:0007669"/>
    <property type="project" value="InterPro"/>
</dbReference>
<dbReference type="InterPro" id="IPR020057">
    <property type="entry name" value="Ribosomal_bL25_b-dom"/>
</dbReference>
<dbReference type="GO" id="GO:0022625">
    <property type="term" value="C:cytosolic large ribosomal subunit"/>
    <property type="evidence" value="ECO:0007669"/>
    <property type="project" value="TreeGrafter"/>
</dbReference>
<keyword evidence="1" id="KW-0732">Signal</keyword>
<dbReference type="GO" id="GO:0006412">
    <property type="term" value="P:translation"/>
    <property type="evidence" value="ECO:0007669"/>
    <property type="project" value="InterPro"/>
</dbReference>
<dbReference type="EMBL" id="MVGT01001900">
    <property type="protein sequence ID" value="OVA10499.1"/>
    <property type="molecule type" value="Genomic_DNA"/>
</dbReference>
<reference evidence="3 4" key="1">
    <citation type="journal article" date="2017" name="Mol. Plant">
        <title>The Genome of Medicinal Plant Macleaya cordata Provides New Insights into Benzylisoquinoline Alkaloids Metabolism.</title>
        <authorList>
            <person name="Liu X."/>
            <person name="Liu Y."/>
            <person name="Huang P."/>
            <person name="Ma Y."/>
            <person name="Qing Z."/>
            <person name="Tang Q."/>
            <person name="Cao H."/>
            <person name="Cheng P."/>
            <person name="Zheng Y."/>
            <person name="Yuan Z."/>
            <person name="Zhou Y."/>
            <person name="Liu J."/>
            <person name="Tang Z."/>
            <person name="Zhuo Y."/>
            <person name="Zhang Y."/>
            <person name="Yu L."/>
            <person name="Huang J."/>
            <person name="Yang P."/>
            <person name="Peng Q."/>
            <person name="Zhang J."/>
            <person name="Jiang W."/>
            <person name="Zhang Z."/>
            <person name="Lin K."/>
            <person name="Ro D.K."/>
            <person name="Chen X."/>
            <person name="Xiong X."/>
            <person name="Shang Y."/>
            <person name="Huang S."/>
            <person name="Zeng J."/>
        </authorList>
    </citation>
    <scope>NUCLEOTIDE SEQUENCE [LARGE SCALE GENOMIC DNA]</scope>
    <source>
        <strain evidence="4">cv. BLH2017</strain>
        <tissue evidence="3">Root</tissue>
    </source>
</reference>
<feature type="signal peptide" evidence="1">
    <location>
        <begin position="1"/>
        <end position="21"/>
    </location>
</feature>
<dbReference type="InParanoid" id="A0A200QJ94"/>
<name>A0A200QJ94_MACCD</name>
<protein>
    <recommendedName>
        <fullName evidence="2">Large ribosomal subunit protein bL25 beta domain-containing protein</fullName>
    </recommendedName>
</protein>
<dbReference type="FunFam" id="2.170.120.20:FF:000006">
    <property type="entry name" value="Ribosomal protein L25/Gln-tRNA synthetase, anti-codon-binding domain-containing protein"/>
    <property type="match status" value="1"/>
</dbReference>
<evidence type="ECO:0000313" key="3">
    <source>
        <dbReference type="EMBL" id="OVA10499.1"/>
    </source>
</evidence>
<feature type="chain" id="PRO_5012781062" description="Large ribosomal subunit protein bL25 beta domain-containing protein" evidence="1">
    <location>
        <begin position="22"/>
        <end position="214"/>
    </location>
</feature>
<dbReference type="AlphaFoldDB" id="A0A200QJ94"/>
<dbReference type="Gene3D" id="2.170.120.20">
    <property type="entry name" value="Ribosomal protein L25, beta domain"/>
    <property type="match status" value="1"/>
</dbReference>
<gene>
    <name evidence="3" type="ORF">BVC80_8985g34</name>
</gene>
<evidence type="ECO:0000259" key="2">
    <source>
        <dbReference type="Pfam" id="PF14693"/>
    </source>
</evidence>
<dbReference type="Proteomes" id="UP000195402">
    <property type="component" value="Unassembled WGS sequence"/>
</dbReference>
<dbReference type="SUPFAM" id="SSF50715">
    <property type="entry name" value="Ribosomal protein L25-like"/>
    <property type="match status" value="1"/>
</dbReference>
<evidence type="ECO:0000256" key="1">
    <source>
        <dbReference type="SAM" id="SignalP"/>
    </source>
</evidence>
<dbReference type="InterPro" id="IPR020930">
    <property type="entry name" value="Ribosomal_uL5_bac-type"/>
</dbReference>
<dbReference type="InterPro" id="IPR037121">
    <property type="entry name" value="Ribosomal_bL25_C"/>
</dbReference>
<dbReference type="OrthoDB" id="193674at2759"/>
<organism evidence="3 4">
    <name type="scientific">Macleaya cordata</name>
    <name type="common">Five-seeded plume-poppy</name>
    <name type="synonym">Bocconia cordata</name>
    <dbReference type="NCBI Taxonomy" id="56857"/>
    <lineage>
        <taxon>Eukaryota</taxon>
        <taxon>Viridiplantae</taxon>
        <taxon>Streptophyta</taxon>
        <taxon>Embryophyta</taxon>
        <taxon>Tracheophyta</taxon>
        <taxon>Spermatophyta</taxon>
        <taxon>Magnoliopsida</taxon>
        <taxon>Ranunculales</taxon>
        <taxon>Papaveraceae</taxon>
        <taxon>Papaveroideae</taxon>
        <taxon>Macleaya</taxon>
    </lineage>
</organism>
<dbReference type="Pfam" id="PF14693">
    <property type="entry name" value="Ribosomal_TL5_C"/>
    <property type="match status" value="1"/>
</dbReference>
<accession>A0A200QJ94</accession>
<dbReference type="PANTHER" id="PTHR33284:SF2">
    <property type="entry name" value="RIBOSOMAL PROTEIN L25_GLN-TRNA SYNTHETASE, ANTI-CODON-BINDING DOMAIN-CONTAINING PROTEIN"/>
    <property type="match status" value="1"/>
</dbReference>
<comment type="caution">
    <text evidence="3">The sequence shown here is derived from an EMBL/GenBank/DDBJ whole genome shotgun (WGS) entry which is preliminary data.</text>
</comment>
<keyword evidence="4" id="KW-1185">Reference proteome</keyword>
<dbReference type="PANTHER" id="PTHR33284">
    <property type="entry name" value="RIBOSOMAL PROTEIN L25/GLN-TRNA SYNTHETASE, ANTI-CODON-BINDING DOMAIN-CONTAINING PROTEIN"/>
    <property type="match status" value="1"/>
</dbReference>
<feature type="domain" description="Large ribosomal subunit protein bL25 beta" evidence="2">
    <location>
        <begin position="121"/>
        <end position="204"/>
    </location>
</feature>
<evidence type="ECO:0000313" key="4">
    <source>
        <dbReference type="Proteomes" id="UP000195402"/>
    </source>
</evidence>
<dbReference type="GO" id="GO:0008097">
    <property type="term" value="F:5S rRNA binding"/>
    <property type="evidence" value="ECO:0007669"/>
    <property type="project" value="TreeGrafter"/>
</dbReference>
<dbReference type="STRING" id="56857.A0A200QJ94"/>
<dbReference type="InterPro" id="IPR011035">
    <property type="entry name" value="Ribosomal_bL25/Gln-tRNA_synth"/>
</dbReference>
<sequence>MGGRWWCAVGGGLRRVMVVVAGNTSRSSSIASYHTIHAIPVEHNGTGRVTAKDIIAEGRIPTVVFSRDPENSSLPVSNRQLLTTERNQIQSLLETQVHRDHKSGEIKKLVFVRADEVSGFKVHVPLVFKGEDLSPGLKKGGYLKTMKRRLIYQGQAELIPQKIEVDVSNLDIGDKVFIRDLEVNPSLKLLIKNENFPICMITAAKLEDADRAVV</sequence>
<proteinExistence type="predicted"/>